<dbReference type="PANTHER" id="PTHR34180:SF1">
    <property type="entry name" value="BETA-ALANYL-DOPAMINE_CARCININE HYDROLASE"/>
    <property type="match status" value="1"/>
</dbReference>
<proteinExistence type="predicted"/>
<dbReference type="EMBL" id="OZ075128">
    <property type="protein sequence ID" value="CAL4959048.1"/>
    <property type="molecule type" value="Genomic_DNA"/>
</dbReference>
<gene>
    <name evidence="2" type="ORF">URODEC1_LOCUS43482</name>
</gene>
<evidence type="ECO:0000313" key="2">
    <source>
        <dbReference type="EMBL" id="CAL4959048.1"/>
    </source>
</evidence>
<organism evidence="2 3">
    <name type="scientific">Urochloa decumbens</name>
    <dbReference type="NCBI Taxonomy" id="240449"/>
    <lineage>
        <taxon>Eukaryota</taxon>
        <taxon>Viridiplantae</taxon>
        <taxon>Streptophyta</taxon>
        <taxon>Embryophyta</taxon>
        <taxon>Tracheophyta</taxon>
        <taxon>Spermatophyta</taxon>
        <taxon>Magnoliopsida</taxon>
        <taxon>Liliopsida</taxon>
        <taxon>Poales</taxon>
        <taxon>Poaceae</taxon>
        <taxon>PACMAD clade</taxon>
        <taxon>Panicoideae</taxon>
        <taxon>Panicodae</taxon>
        <taxon>Paniceae</taxon>
        <taxon>Melinidinae</taxon>
        <taxon>Urochloa</taxon>
    </lineage>
</organism>
<name>A0ABC8ZEP0_9POAL</name>
<reference evidence="2" key="1">
    <citation type="submission" date="2024-10" db="EMBL/GenBank/DDBJ databases">
        <authorList>
            <person name="Ryan C."/>
        </authorList>
    </citation>
    <scope>NUCLEOTIDE SEQUENCE [LARGE SCALE GENOMIC DNA]</scope>
</reference>
<evidence type="ECO:0000259" key="1">
    <source>
        <dbReference type="Pfam" id="PF03417"/>
    </source>
</evidence>
<dbReference type="Pfam" id="PF03417">
    <property type="entry name" value="AAT"/>
    <property type="match status" value="1"/>
</dbReference>
<dbReference type="AlphaFoldDB" id="A0ABC8ZEP0"/>
<dbReference type="NCBIfam" id="NF040521">
    <property type="entry name" value="C45_proenzyme"/>
    <property type="match status" value="1"/>
</dbReference>
<dbReference type="Gene3D" id="3.60.60.10">
    <property type="entry name" value="Penicillin V Acylase, Chain A"/>
    <property type="match status" value="1"/>
</dbReference>
<dbReference type="PANTHER" id="PTHR34180">
    <property type="entry name" value="PEPTIDASE C45"/>
    <property type="match status" value="1"/>
</dbReference>
<sequence length="409" mass="44512">MGWVSPARFHTQPSQFAPATALTCSRRSLTSRLRLDEIRQRCNCSNRRMGDASGELDVFDAGRCAGGYALGLAVGRRFAGAIRSRMRQDLVLREQLLPFASTAAARPLLAALQASNSERYPRYWDELLGTADGSGVPLLHVILVNFRKEIQPFIPKAGGDDGRKEEGEPDGDCSDVLVVSDSTAIAAHNEDGNVALLGHTYLVRATLPDGLSFTAYTYAGELPSCAFGFNSNGVAFTLDSVPPVNDEIAAGAIARNFVSRDLLEAKDLEDAMHRICSPSVSVGHSYNLMDVRGRRIVNVETASGNRFAVHEAGAAPFFHANMYRHLQVKQVQDENSMSREKRAAQCSVDSKETALSLLGDTADDKYPIYMTGPTLHTLCTVLVDLDDKTMTIYRGNPKNADITLVLPML</sequence>
<protein>
    <recommendedName>
        <fullName evidence="1">Peptidase C45 hydrolase domain-containing protein</fullName>
    </recommendedName>
</protein>
<evidence type="ECO:0000313" key="3">
    <source>
        <dbReference type="Proteomes" id="UP001497457"/>
    </source>
</evidence>
<feature type="domain" description="Peptidase C45 hydrolase" evidence="1">
    <location>
        <begin position="181"/>
        <end position="399"/>
    </location>
</feature>
<dbReference type="InterPro" id="IPR005079">
    <property type="entry name" value="Peptidase_C45_hydrolase"/>
</dbReference>
<keyword evidence="3" id="KW-1185">Reference proteome</keyword>
<dbReference type="InterPro" id="IPR047801">
    <property type="entry name" value="Peptidase_C45"/>
</dbReference>
<dbReference type="InterPro" id="IPR047794">
    <property type="entry name" value="C45_proenzyme-like"/>
</dbReference>
<dbReference type="Proteomes" id="UP001497457">
    <property type="component" value="Chromosome 18b"/>
</dbReference>
<accession>A0ABC8ZEP0</accession>